<dbReference type="STRING" id="1121959.SAMN02746009_02622"/>
<evidence type="ECO:0000256" key="1">
    <source>
        <dbReference type="SAM" id="Phobius"/>
    </source>
</evidence>
<feature type="transmembrane region" description="Helical" evidence="1">
    <location>
        <begin position="20"/>
        <end position="38"/>
    </location>
</feature>
<organism evidence="2 3">
    <name type="scientific">Hymenobacter psychrotolerans DSM 18569</name>
    <dbReference type="NCBI Taxonomy" id="1121959"/>
    <lineage>
        <taxon>Bacteria</taxon>
        <taxon>Pseudomonadati</taxon>
        <taxon>Bacteroidota</taxon>
        <taxon>Cytophagia</taxon>
        <taxon>Cytophagales</taxon>
        <taxon>Hymenobacteraceae</taxon>
        <taxon>Hymenobacter</taxon>
    </lineage>
</organism>
<dbReference type="RefSeq" id="WP_258049174.1">
    <property type="nucleotide sequence ID" value="NZ_FRAS01000013.1"/>
</dbReference>
<dbReference type="AlphaFoldDB" id="A0A1M7A013"/>
<dbReference type="Proteomes" id="UP000183947">
    <property type="component" value="Unassembled WGS sequence"/>
</dbReference>
<dbReference type="EMBL" id="FRAS01000013">
    <property type="protein sequence ID" value="SHL36057.1"/>
    <property type="molecule type" value="Genomic_DNA"/>
</dbReference>
<keyword evidence="1" id="KW-0812">Transmembrane</keyword>
<keyword evidence="1" id="KW-1133">Transmembrane helix</keyword>
<gene>
    <name evidence="2" type="ORF">SAMN02746009_02622</name>
</gene>
<keyword evidence="1" id="KW-0472">Membrane</keyword>
<sequence>MKSCCQEAGAPPPRGPGRRWLSYLLYAVVAAALGFVLWQQWQA</sequence>
<accession>A0A1M7A013</accession>
<name>A0A1M7A013_9BACT</name>
<reference evidence="3" key="1">
    <citation type="submission" date="2016-11" db="EMBL/GenBank/DDBJ databases">
        <authorList>
            <person name="Varghese N."/>
            <person name="Submissions S."/>
        </authorList>
    </citation>
    <scope>NUCLEOTIDE SEQUENCE [LARGE SCALE GENOMIC DNA]</scope>
    <source>
        <strain evidence="3">DSM 18569</strain>
    </source>
</reference>
<protein>
    <submittedName>
        <fullName evidence="2">Uncharacterized protein</fullName>
    </submittedName>
</protein>
<evidence type="ECO:0000313" key="3">
    <source>
        <dbReference type="Proteomes" id="UP000183947"/>
    </source>
</evidence>
<evidence type="ECO:0000313" key="2">
    <source>
        <dbReference type="EMBL" id="SHL36057.1"/>
    </source>
</evidence>
<proteinExistence type="predicted"/>
<keyword evidence="3" id="KW-1185">Reference proteome</keyword>